<dbReference type="PANTHER" id="PTHR11851">
    <property type="entry name" value="METALLOPROTEASE"/>
    <property type="match status" value="1"/>
</dbReference>
<evidence type="ECO:0000256" key="4">
    <source>
        <dbReference type="ARBA" id="ARBA00032315"/>
    </source>
</evidence>
<dbReference type="Gene3D" id="3.30.830.10">
    <property type="entry name" value="Metalloenzyme, LuxS/M16 peptidase-like"/>
    <property type="match status" value="2"/>
</dbReference>
<sequence length="663" mass="72761">MDVLHFPSQVAADRYALEQRIAALQSHPSPPISQSTDARHTLKLQLDALNAPIYKLSDELLADIFLVGLDQYLEEDRFDLVRLWQYRATLCSTVSRFRRVAMSVARMWAIVKVETFTSPSDPTSRWAYAAGEGPDICRKDTLLDLFVELTVNMPDPPAVDPRVRITTLPNQVRVTTEESPGHFHSIGVYLDAGARYETPRLSGVSHMLDRMAFKSTSTHSAEETAAILDATGMQIQCTSTRESMMYQSTHFPSDLPLALSLIASTLQQPLLLPEELEESKAAAAYELREIISKPELILPEVVHQAAFGGETLGRPLLCPEDRFELITPDIIREYLSTYVRPERIVVAGAGMPHEQLVELTEQYFGQMPYHETTASPTQRFAPPSATQPLTPPPSPPSGNVPSLTARLSTMSSSLFHPHPSTGPLVPPPREPAVHRPSTFLEPDSSLPFTHLHLAFPSLPISHPSLYALAVLQVLLGGGSSFSAGGPGKGMYSRCYTHILNRHHNIDSCQAFHHIYTDAGLFGISASCTHNTVGSLPAVLGGFMAQLMQPKNIQSSELSRAKNQLKSSIAMSLESRAVEVEDLGRQVQVHGRRIGIREMDERIDEVEKEDVEQIARDVLSGGVTVVARGEVDALGDVRATLGKYGIGLGKDANGYALGRGGWFR</sequence>
<dbReference type="SUPFAM" id="SSF63411">
    <property type="entry name" value="LuxS/MPP-like metallohydrolase"/>
    <property type="match status" value="2"/>
</dbReference>
<evidence type="ECO:0000313" key="10">
    <source>
        <dbReference type="Proteomes" id="UP000076842"/>
    </source>
</evidence>
<name>A0A165F2T1_9BASI</name>
<feature type="domain" description="Peptidase M16 N-terminal" evidence="7">
    <location>
        <begin position="173"/>
        <end position="320"/>
    </location>
</feature>
<evidence type="ECO:0000256" key="5">
    <source>
        <dbReference type="RuleBase" id="RU004447"/>
    </source>
</evidence>
<dbReference type="InParanoid" id="A0A165F2T1"/>
<dbReference type="InterPro" id="IPR007863">
    <property type="entry name" value="Peptidase_M16_C"/>
</dbReference>
<dbReference type="Pfam" id="PF05193">
    <property type="entry name" value="Peptidase_M16_C"/>
    <property type="match status" value="1"/>
</dbReference>
<evidence type="ECO:0000256" key="2">
    <source>
        <dbReference type="ARBA" id="ARBA00007261"/>
    </source>
</evidence>
<dbReference type="Pfam" id="PF00675">
    <property type="entry name" value="Peptidase_M16"/>
    <property type="match status" value="1"/>
</dbReference>
<keyword evidence="10" id="KW-1185">Reference proteome</keyword>
<feature type="region of interest" description="Disordered" evidence="6">
    <location>
        <begin position="373"/>
        <end position="403"/>
    </location>
</feature>
<dbReference type="GO" id="GO:0046872">
    <property type="term" value="F:metal ion binding"/>
    <property type="evidence" value="ECO:0007669"/>
    <property type="project" value="InterPro"/>
</dbReference>
<dbReference type="GO" id="GO:0006627">
    <property type="term" value="P:protein processing involved in protein targeting to mitochondrion"/>
    <property type="evidence" value="ECO:0007669"/>
    <property type="project" value="TreeGrafter"/>
</dbReference>
<comment type="similarity">
    <text evidence="2 5">Belongs to the peptidase M16 family.</text>
</comment>
<dbReference type="InterPro" id="IPR001431">
    <property type="entry name" value="Pept_M16_Zn_BS"/>
</dbReference>
<reference evidence="9 10" key="1">
    <citation type="journal article" date="2016" name="Mol. Biol. Evol.">
        <title>Comparative Genomics of Early-Diverging Mushroom-Forming Fungi Provides Insights into the Origins of Lignocellulose Decay Capabilities.</title>
        <authorList>
            <person name="Nagy L.G."/>
            <person name="Riley R."/>
            <person name="Tritt A."/>
            <person name="Adam C."/>
            <person name="Daum C."/>
            <person name="Floudas D."/>
            <person name="Sun H."/>
            <person name="Yadav J.S."/>
            <person name="Pangilinan J."/>
            <person name="Larsson K.H."/>
            <person name="Matsuura K."/>
            <person name="Barry K."/>
            <person name="Labutti K."/>
            <person name="Kuo R."/>
            <person name="Ohm R.A."/>
            <person name="Bhattacharya S.S."/>
            <person name="Shirouzu T."/>
            <person name="Yoshinaga Y."/>
            <person name="Martin F.M."/>
            <person name="Grigoriev I.V."/>
            <person name="Hibbett D.S."/>
        </authorList>
    </citation>
    <scope>NUCLEOTIDE SEQUENCE [LARGE SCALE GENOMIC DNA]</scope>
    <source>
        <strain evidence="9 10">HHB12733</strain>
    </source>
</reference>
<feature type="compositionally biased region" description="Pro residues" evidence="6">
    <location>
        <begin position="389"/>
        <end position="398"/>
    </location>
</feature>
<comment type="function">
    <text evidence="1">Substrate recognition and binding subunit of the essential mitochondrial processing protease (MPP), which cleaves the mitochondrial sequence off newly imported precursors proteins.</text>
</comment>
<dbReference type="PANTHER" id="PTHR11851:SF49">
    <property type="entry name" value="MITOCHONDRIAL-PROCESSING PEPTIDASE SUBUNIT ALPHA"/>
    <property type="match status" value="1"/>
</dbReference>
<evidence type="ECO:0000313" key="9">
    <source>
        <dbReference type="EMBL" id="KZT56068.1"/>
    </source>
</evidence>
<dbReference type="OrthoDB" id="277191at2759"/>
<accession>A0A165F2T1</accession>
<dbReference type="InterPro" id="IPR011249">
    <property type="entry name" value="Metalloenz_LuxS/M16"/>
</dbReference>
<dbReference type="EMBL" id="KV423984">
    <property type="protein sequence ID" value="KZT56068.1"/>
    <property type="molecule type" value="Genomic_DNA"/>
</dbReference>
<dbReference type="InterPro" id="IPR011765">
    <property type="entry name" value="Pept_M16_N"/>
</dbReference>
<proteinExistence type="inferred from homology"/>
<dbReference type="GO" id="GO:0005739">
    <property type="term" value="C:mitochondrion"/>
    <property type="evidence" value="ECO:0007669"/>
    <property type="project" value="TreeGrafter"/>
</dbReference>
<evidence type="ECO:0000256" key="3">
    <source>
        <dbReference type="ARBA" id="ARBA00030006"/>
    </source>
</evidence>
<dbReference type="InterPro" id="IPR050361">
    <property type="entry name" value="MPP/UQCRC_Complex"/>
</dbReference>
<gene>
    <name evidence="9" type="ORF">CALCODRAFT_484281</name>
</gene>
<feature type="region of interest" description="Disordered" evidence="6">
    <location>
        <begin position="416"/>
        <end position="438"/>
    </location>
</feature>
<dbReference type="Proteomes" id="UP000076842">
    <property type="component" value="Unassembled WGS sequence"/>
</dbReference>
<evidence type="ECO:0000256" key="6">
    <source>
        <dbReference type="SAM" id="MobiDB-lite"/>
    </source>
</evidence>
<dbReference type="STRING" id="1353952.A0A165F2T1"/>
<evidence type="ECO:0000259" key="8">
    <source>
        <dbReference type="Pfam" id="PF05193"/>
    </source>
</evidence>
<dbReference type="GO" id="GO:0004222">
    <property type="term" value="F:metalloendopeptidase activity"/>
    <property type="evidence" value="ECO:0007669"/>
    <property type="project" value="InterPro"/>
</dbReference>
<organism evidence="9 10">
    <name type="scientific">Calocera cornea HHB12733</name>
    <dbReference type="NCBI Taxonomy" id="1353952"/>
    <lineage>
        <taxon>Eukaryota</taxon>
        <taxon>Fungi</taxon>
        <taxon>Dikarya</taxon>
        <taxon>Basidiomycota</taxon>
        <taxon>Agaricomycotina</taxon>
        <taxon>Dacrymycetes</taxon>
        <taxon>Dacrymycetales</taxon>
        <taxon>Dacrymycetaceae</taxon>
        <taxon>Calocera</taxon>
    </lineage>
</organism>
<protein>
    <recommendedName>
        <fullName evidence="3">Alpha-MPP</fullName>
    </recommendedName>
    <alternativeName>
        <fullName evidence="4">Inactive zinc metalloprotease alpha</fullName>
    </alternativeName>
</protein>
<keyword evidence="9" id="KW-0378">Hydrolase</keyword>
<dbReference type="PROSITE" id="PS00143">
    <property type="entry name" value="INSULINASE"/>
    <property type="match status" value="1"/>
</dbReference>
<evidence type="ECO:0000256" key="1">
    <source>
        <dbReference type="ARBA" id="ARBA00002123"/>
    </source>
</evidence>
<dbReference type="AlphaFoldDB" id="A0A165F2T1"/>
<feature type="domain" description="Peptidase M16 C-terminal" evidence="8">
    <location>
        <begin position="326"/>
        <end position="564"/>
    </location>
</feature>
<evidence type="ECO:0000259" key="7">
    <source>
        <dbReference type="Pfam" id="PF00675"/>
    </source>
</evidence>
<dbReference type="FunCoup" id="A0A165F2T1">
    <property type="interactions" value="663"/>
</dbReference>